<dbReference type="eggNOG" id="COG0658">
    <property type="taxonomic scope" value="Bacteria"/>
</dbReference>
<dbReference type="InterPro" id="IPR036866">
    <property type="entry name" value="RibonucZ/Hydroxyglut_hydro"/>
</dbReference>
<evidence type="ECO:0000256" key="2">
    <source>
        <dbReference type="ARBA" id="ARBA00022475"/>
    </source>
</evidence>
<keyword evidence="9" id="KW-1185">Reference proteome</keyword>
<dbReference type="PANTHER" id="PTHR30619">
    <property type="entry name" value="DNA INTERNALIZATION/COMPETENCE PROTEIN COMEC/REC2"/>
    <property type="match status" value="1"/>
</dbReference>
<gene>
    <name evidence="8" type="primary">comEC</name>
    <name evidence="8" type="ordered locus">AXY_10900</name>
</gene>
<dbReference type="Proteomes" id="UP000006294">
    <property type="component" value="Chromosome"/>
</dbReference>
<proteinExistence type="predicted"/>
<dbReference type="InterPro" id="IPR004797">
    <property type="entry name" value="Competence_ComEC/Rec2"/>
</dbReference>
<evidence type="ECO:0000313" key="9">
    <source>
        <dbReference type="Proteomes" id="UP000006294"/>
    </source>
</evidence>
<evidence type="ECO:0000256" key="4">
    <source>
        <dbReference type="ARBA" id="ARBA00022989"/>
    </source>
</evidence>
<dbReference type="InterPro" id="IPR035681">
    <property type="entry name" value="ComA-like_MBL"/>
</dbReference>
<evidence type="ECO:0000256" key="6">
    <source>
        <dbReference type="SAM" id="Phobius"/>
    </source>
</evidence>
<dbReference type="NCBIfam" id="TIGR00361">
    <property type="entry name" value="ComEC_Rec2"/>
    <property type="match status" value="1"/>
</dbReference>
<sequence>MRGKGYLLVVSLLIGYYAANQLTFWPIVCLSWQLFLLIYYYRRRLRSYELIVLLLVALFFSQHFVHDPSDALPSLEGEVQLTGTVNKLIKSTENHTSFILQETKTNTHIQINVFTPLNSAPNQGAKCQIIGELQFPEHATNPGQFNYHDYLANQKIHYLMTINNEDQLACQGSSLVGRLSRIRDLQFEHVDQQFDLTISAWMKSLIFGDRSELDEQLELLFERWHLTHLLAISGLHVSIIVTILHVIFIYCCRFTKETTYQILIGFMLIYPVLGGGAPSIWRASLVMIFNYLAWYQRERAISLDFLSISFVLLLFLNPEWIFHLGFQFSYLISFSLLLSKQILTNLKSRWSQMWFVSGLCITVIIPIQLNTFYLFNPISIIVNLAVTFYFSTIFIPLIFTTYIASLILQPLLFVFVTLVNHAHNIFLVFIKFFDHFFYYPIVTGPLKPLLILLFYLCLIYILVHFEQKQFKQVRYGSMMFITIFIVQQAIPYLNPTGSVTMLDIGQANALVIELPYRRGVILYDVGSTLAADFSTPSERAYQQIIKPFLHYSGIDHIDAIILSHEDYDHLGSLQYLLADFTVDTVITSNYFQWPEGFEEFIDDERTRHMRVTVGESFSIGGQTFYCLSPIRDWQNPNDNSLVLVTTFGENSWLLTGDISEQVELSILRDYPDLSIDTLIVAHHGSQTSTSQRFLEQINPQHALIPVGRNNYFKHPSQTVIDRLNQLKIEVYRTDQDGAIQFIFKKHQKVGTFSTHLP</sequence>
<evidence type="ECO:0000259" key="7">
    <source>
        <dbReference type="SMART" id="SM00849"/>
    </source>
</evidence>
<evidence type="ECO:0000313" key="8">
    <source>
        <dbReference type="EMBL" id="BAM47222.1"/>
    </source>
</evidence>
<dbReference type="Pfam" id="PF03772">
    <property type="entry name" value="Competence"/>
    <property type="match status" value="1"/>
</dbReference>
<dbReference type="CDD" id="cd07731">
    <property type="entry name" value="ComA-like_MBL-fold"/>
    <property type="match status" value="1"/>
</dbReference>
<dbReference type="InterPro" id="IPR001279">
    <property type="entry name" value="Metallo-B-lactamas"/>
</dbReference>
<feature type="transmembrane region" description="Helical" evidence="6">
    <location>
        <begin position="411"/>
        <end position="430"/>
    </location>
</feature>
<dbReference type="SUPFAM" id="SSF56281">
    <property type="entry name" value="Metallo-hydrolase/oxidoreductase"/>
    <property type="match status" value="1"/>
</dbReference>
<feature type="transmembrane region" description="Helical" evidence="6">
    <location>
        <begin position="350"/>
        <end position="369"/>
    </location>
</feature>
<feature type="domain" description="Metallo-beta-lactamase" evidence="7">
    <location>
        <begin position="506"/>
        <end position="708"/>
    </location>
</feature>
<dbReference type="KEGG" id="axl:AXY_10900"/>
<evidence type="ECO:0000256" key="3">
    <source>
        <dbReference type="ARBA" id="ARBA00022692"/>
    </source>
</evidence>
<feature type="transmembrane region" description="Helical" evidence="6">
    <location>
        <begin position="436"/>
        <end position="463"/>
    </location>
</feature>
<feature type="transmembrane region" description="Helical" evidence="6">
    <location>
        <begin position="22"/>
        <end position="41"/>
    </location>
</feature>
<keyword evidence="3 6" id="KW-0812">Transmembrane</keyword>
<feature type="transmembrane region" description="Helical" evidence="6">
    <location>
        <begin position="229"/>
        <end position="250"/>
    </location>
</feature>
<organism evidence="8 9">
    <name type="scientific">Amphibacillus xylanus (strain ATCC 51415 / DSM 6626 / JCM 7361 / LMG 17667 / NBRC 15112 / Ep01)</name>
    <dbReference type="NCBI Taxonomy" id="698758"/>
    <lineage>
        <taxon>Bacteria</taxon>
        <taxon>Bacillati</taxon>
        <taxon>Bacillota</taxon>
        <taxon>Bacilli</taxon>
        <taxon>Bacillales</taxon>
        <taxon>Bacillaceae</taxon>
        <taxon>Amphibacillus</taxon>
    </lineage>
</organism>
<reference evidence="8 9" key="1">
    <citation type="submission" date="2011-01" db="EMBL/GenBank/DDBJ databases">
        <title>Whole genome sequence of Amphibacillus xylinus NBRC 15112.</title>
        <authorList>
            <person name="Nakazawa H."/>
            <person name="Katano Y."/>
            <person name="Nakamura S."/>
            <person name="Sasagawa M."/>
            <person name="Fukada J."/>
            <person name="Arai T."/>
            <person name="Sasakura N."/>
            <person name="Mochizuki D."/>
            <person name="Hosoyama A."/>
            <person name="Harada K."/>
            <person name="Horikawa H."/>
            <person name="Kato Y."/>
            <person name="Harada T."/>
            <person name="Sasaki K."/>
            <person name="Sekiguchi M."/>
            <person name="Hodoyama M."/>
            <person name="Nishiko R."/>
            <person name="Narita H."/>
            <person name="Hanamaki A."/>
            <person name="Hata C."/>
            <person name="Konno Y."/>
            <person name="Niimura Y."/>
            <person name="Yamazaki S."/>
            <person name="Fujita N."/>
        </authorList>
    </citation>
    <scope>NUCLEOTIDE SEQUENCE [LARGE SCALE GENOMIC DNA]</scope>
    <source>
        <strain evidence="9">ATCC 51415 / DSM 6626 / JCM 7361 / LMG 17667 / NBRC 15112 / Ep01</strain>
    </source>
</reference>
<dbReference type="NCBIfam" id="TIGR00360">
    <property type="entry name" value="ComEC_N-term"/>
    <property type="match status" value="1"/>
</dbReference>
<evidence type="ECO:0000256" key="5">
    <source>
        <dbReference type="ARBA" id="ARBA00023136"/>
    </source>
</evidence>
<dbReference type="Gene3D" id="3.60.15.10">
    <property type="entry name" value="Ribonuclease Z/Hydroxyacylglutathione hydrolase-like"/>
    <property type="match status" value="1"/>
</dbReference>
<comment type="subcellular location">
    <subcellularLocation>
        <location evidence="1">Cell membrane</location>
        <topology evidence="1">Multi-pass membrane protein</topology>
    </subcellularLocation>
</comment>
<dbReference type="AlphaFoldDB" id="K0J260"/>
<keyword evidence="5 6" id="KW-0472">Membrane</keyword>
<name>K0J260_AMPXN</name>
<feature type="transmembrane region" description="Helical" evidence="6">
    <location>
        <begin position="262"/>
        <end position="281"/>
    </location>
</feature>
<dbReference type="Pfam" id="PF13567">
    <property type="entry name" value="DUF4131"/>
    <property type="match status" value="1"/>
</dbReference>
<feature type="transmembrane region" description="Helical" evidence="6">
    <location>
        <begin position="48"/>
        <end position="65"/>
    </location>
</feature>
<dbReference type="PANTHER" id="PTHR30619:SF7">
    <property type="entry name" value="BETA-LACTAMASE DOMAIN PROTEIN"/>
    <property type="match status" value="1"/>
</dbReference>
<dbReference type="SMART" id="SM00849">
    <property type="entry name" value="Lactamase_B"/>
    <property type="match status" value="1"/>
</dbReference>
<feature type="transmembrane region" description="Helical" evidence="6">
    <location>
        <begin position="475"/>
        <end position="493"/>
    </location>
</feature>
<accession>K0J260</accession>
<dbReference type="InterPro" id="IPR025405">
    <property type="entry name" value="DUF4131"/>
</dbReference>
<evidence type="ECO:0000256" key="1">
    <source>
        <dbReference type="ARBA" id="ARBA00004651"/>
    </source>
</evidence>
<dbReference type="STRING" id="698758.AXY_10900"/>
<feature type="transmembrane region" description="Helical" evidence="6">
    <location>
        <begin position="320"/>
        <end position="338"/>
    </location>
</feature>
<dbReference type="InterPro" id="IPR004477">
    <property type="entry name" value="ComEC_N"/>
</dbReference>
<dbReference type="eggNOG" id="COG2333">
    <property type="taxonomic scope" value="Bacteria"/>
</dbReference>
<keyword evidence="4 6" id="KW-1133">Transmembrane helix</keyword>
<dbReference type="RefSeq" id="WP_015009827.1">
    <property type="nucleotide sequence ID" value="NC_018704.1"/>
</dbReference>
<feature type="transmembrane region" description="Helical" evidence="6">
    <location>
        <begin position="375"/>
        <end position="399"/>
    </location>
</feature>
<dbReference type="GO" id="GO:0005886">
    <property type="term" value="C:plasma membrane"/>
    <property type="evidence" value="ECO:0007669"/>
    <property type="project" value="UniProtKB-SubCell"/>
</dbReference>
<dbReference type="InterPro" id="IPR052159">
    <property type="entry name" value="Competence_DNA_uptake"/>
</dbReference>
<dbReference type="Pfam" id="PF00753">
    <property type="entry name" value="Lactamase_B"/>
    <property type="match status" value="1"/>
</dbReference>
<protein>
    <submittedName>
        <fullName evidence="8">Putative competence protein ComEC</fullName>
    </submittedName>
</protein>
<dbReference type="HOGENOM" id="CLU_010363_2_3_9"/>
<dbReference type="GO" id="GO:0030420">
    <property type="term" value="P:establishment of competence for transformation"/>
    <property type="evidence" value="ECO:0007669"/>
    <property type="project" value="InterPro"/>
</dbReference>
<dbReference type="EMBL" id="AP012050">
    <property type="protein sequence ID" value="BAM47222.1"/>
    <property type="molecule type" value="Genomic_DNA"/>
</dbReference>
<keyword evidence="2" id="KW-1003">Cell membrane</keyword>